<keyword evidence="1" id="KW-1133">Transmembrane helix</keyword>
<feature type="transmembrane region" description="Helical" evidence="1">
    <location>
        <begin position="203"/>
        <end position="221"/>
    </location>
</feature>
<keyword evidence="5" id="KW-1185">Reference proteome</keyword>
<gene>
    <name evidence="3" type="ORF">CYMTET_12575</name>
    <name evidence="2" type="ORF">CYMTET_37425</name>
    <name evidence="4" type="ORF">CYMTET_7367</name>
</gene>
<keyword evidence="1" id="KW-0812">Transmembrane</keyword>
<dbReference type="EMBL" id="LGRX02004795">
    <property type="protein sequence ID" value="KAK3279563.1"/>
    <property type="molecule type" value="Genomic_DNA"/>
</dbReference>
<dbReference type="EMBL" id="LGRX02002013">
    <property type="protein sequence ID" value="KAK3285010.1"/>
    <property type="molecule type" value="Genomic_DNA"/>
</dbReference>
<sequence length="294" mass="33920">MYHPQQLAIRVWYGNFRPLFRLRAVVILGLTLVYGLVGYFLIAEDHRKNPGFDASLVFDIVSALVTSVLAFFTFNAFARINTIAAKDIQLVILTRLVTNKIKCLNLSENDTLPILHDMIARLSDLLWKCAIEGSDIAGSAADHALSEDANEMVNLAFGEYRRCWKRVDEQAREVMDWFFQRDIPTIFGEFGDLRVVEISPATVYLEPFIVFLALLSIFLFPYRFPHERSINQLWQMLIVAYIVCCVLQFVEDGGKFRKKRNRATGKSASRMMHTEFDELLECHTRPWAREILSR</sequence>
<feature type="transmembrane region" description="Helical" evidence="1">
    <location>
        <begin position="54"/>
        <end position="78"/>
    </location>
</feature>
<evidence type="ECO:0000313" key="3">
    <source>
        <dbReference type="EMBL" id="KAK3279563.1"/>
    </source>
</evidence>
<protein>
    <submittedName>
        <fullName evidence="3">Uncharacterized protein</fullName>
    </submittedName>
</protein>
<evidence type="ECO:0000313" key="2">
    <source>
        <dbReference type="EMBL" id="KAK3253326.1"/>
    </source>
</evidence>
<proteinExistence type="predicted"/>
<dbReference type="Proteomes" id="UP001190700">
    <property type="component" value="Unassembled WGS sequence"/>
</dbReference>
<reference evidence="3 5" key="1">
    <citation type="journal article" date="2015" name="Genome Biol. Evol.">
        <title>Comparative Genomics of a Bacterivorous Green Alga Reveals Evolutionary Causalities and Consequences of Phago-Mixotrophic Mode of Nutrition.</title>
        <authorList>
            <person name="Burns J.A."/>
            <person name="Paasch A."/>
            <person name="Narechania A."/>
            <person name="Kim E."/>
        </authorList>
    </citation>
    <scope>NUCLEOTIDE SEQUENCE [LARGE SCALE GENOMIC DNA]</scope>
    <source>
        <strain evidence="3">PLY_AMNH</strain>
    </source>
</reference>
<keyword evidence="1" id="KW-0472">Membrane</keyword>
<feature type="transmembrane region" description="Helical" evidence="1">
    <location>
        <begin position="20"/>
        <end position="42"/>
    </location>
</feature>
<accession>A0AAE0GKD3</accession>
<reference evidence="3" key="2">
    <citation type="submission" date="2023-06" db="EMBL/GenBank/DDBJ databases">
        <title>Long-read-based genome assembly of the green algal bacterivore Cymbomonas tetramitiformis.</title>
        <authorList>
            <person name="Gyaltshen Y."/>
            <person name="Rozenberg A."/>
            <person name="Paasch A."/>
            <person name="Burns J.A."/>
            <person name="Warring S."/>
            <person name="Larson R."/>
            <person name="Maurer-Alcala X."/>
            <person name="Dacks J."/>
            <person name="Kim E."/>
        </authorList>
    </citation>
    <scope>NUCLEOTIDE SEQUENCE</scope>
    <source>
        <strain evidence="3">PLY_AMNH</strain>
    </source>
</reference>
<dbReference type="EMBL" id="LGRX02024848">
    <property type="protein sequence ID" value="KAK3253326.1"/>
    <property type="molecule type" value="Genomic_DNA"/>
</dbReference>
<evidence type="ECO:0000256" key="1">
    <source>
        <dbReference type="SAM" id="Phobius"/>
    </source>
</evidence>
<dbReference type="AlphaFoldDB" id="A0AAE0GKD3"/>
<comment type="caution">
    <text evidence="3">The sequence shown here is derived from an EMBL/GenBank/DDBJ whole genome shotgun (WGS) entry which is preliminary data.</text>
</comment>
<evidence type="ECO:0000313" key="4">
    <source>
        <dbReference type="EMBL" id="KAK3285010.1"/>
    </source>
</evidence>
<evidence type="ECO:0000313" key="5">
    <source>
        <dbReference type="Proteomes" id="UP001190700"/>
    </source>
</evidence>
<feature type="transmembrane region" description="Helical" evidence="1">
    <location>
        <begin position="233"/>
        <end position="250"/>
    </location>
</feature>
<organism evidence="3 5">
    <name type="scientific">Cymbomonas tetramitiformis</name>
    <dbReference type="NCBI Taxonomy" id="36881"/>
    <lineage>
        <taxon>Eukaryota</taxon>
        <taxon>Viridiplantae</taxon>
        <taxon>Chlorophyta</taxon>
        <taxon>Pyramimonadophyceae</taxon>
        <taxon>Pyramimonadales</taxon>
        <taxon>Pyramimonadaceae</taxon>
        <taxon>Cymbomonas</taxon>
    </lineage>
</organism>
<name>A0AAE0GKD3_9CHLO</name>